<accession>A0A8X6IMD4</accession>
<keyword evidence="2" id="KW-1185">Reference proteome</keyword>
<evidence type="ECO:0000313" key="2">
    <source>
        <dbReference type="Proteomes" id="UP000886998"/>
    </source>
</evidence>
<organism evidence="1 2">
    <name type="scientific">Trichonephila inaurata madagascariensis</name>
    <dbReference type="NCBI Taxonomy" id="2747483"/>
    <lineage>
        <taxon>Eukaryota</taxon>
        <taxon>Metazoa</taxon>
        <taxon>Ecdysozoa</taxon>
        <taxon>Arthropoda</taxon>
        <taxon>Chelicerata</taxon>
        <taxon>Arachnida</taxon>
        <taxon>Araneae</taxon>
        <taxon>Araneomorphae</taxon>
        <taxon>Entelegynae</taxon>
        <taxon>Araneoidea</taxon>
        <taxon>Nephilidae</taxon>
        <taxon>Trichonephila</taxon>
        <taxon>Trichonephila inaurata</taxon>
    </lineage>
</organism>
<dbReference type="AlphaFoldDB" id="A0A8X6IMD4"/>
<name>A0A8X6IMD4_9ARAC</name>
<protein>
    <submittedName>
        <fullName evidence="1">Uncharacterized protein</fullName>
    </submittedName>
</protein>
<sequence length="107" mass="12377">MKKWPGLPDIPKKGWGNTINCFSPEWVPGAFSFSKATCLPNWYAKVEMNFCLVNPPQIVCQKNFVGCDNRYCFFVFHSTNAFFWFGWCPVDNFVHAEKVDISLNWGI</sequence>
<proteinExistence type="predicted"/>
<evidence type="ECO:0000313" key="1">
    <source>
        <dbReference type="EMBL" id="GFS51998.1"/>
    </source>
</evidence>
<reference evidence="1" key="1">
    <citation type="submission" date="2020-08" db="EMBL/GenBank/DDBJ databases">
        <title>Multicomponent nature underlies the extraordinary mechanical properties of spider dragline silk.</title>
        <authorList>
            <person name="Kono N."/>
            <person name="Nakamura H."/>
            <person name="Mori M."/>
            <person name="Yoshida Y."/>
            <person name="Ohtoshi R."/>
            <person name="Malay A.D."/>
            <person name="Moran D.A.P."/>
            <person name="Tomita M."/>
            <person name="Numata K."/>
            <person name="Arakawa K."/>
        </authorList>
    </citation>
    <scope>NUCLEOTIDE SEQUENCE</scope>
</reference>
<comment type="caution">
    <text evidence="1">The sequence shown here is derived from an EMBL/GenBank/DDBJ whole genome shotgun (WGS) entry which is preliminary data.</text>
</comment>
<dbReference type="Proteomes" id="UP000886998">
    <property type="component" value="Unassembled WGS sequence"/>
</dbReference>
<gene>
    <name evidence="1" type="ORF">TNIN_425591</name>
</gene>
<dbReference type="EMBL" id="BMAV01026627">
    <property type="protein sequence ID" value="GFS51998.1"/>
    <property type="molecule type" value="Genomic_DNA"/>
</dbReference>